<evidence type="ECO:0000256" key="1">
    <source>
        <dbReference type="SAM" id="MobiDB-lite"/>
    </source>
</evidence>
<evidence type="ECO:0000313" key="2">
    <source>
        <dbReference type="EMBL" id="GAA1668975.1"/>
    </source>
</evidence>
<dbReference type="Proteomes" id="UP001500618">
    <property type="component" value="Unassembled WGS sequence"/>
</dbReference>
<dbReference type="EMBL" id="BAAANY010000007">
    <property type="protein sequence ID" value="GAA1668975.1"/>
    <property type="molecule type" value="Genomic_DNA"/>
</dbReference>
<name>A0ABN2GCD2_9ACTN</name>
<reference evidence="2 3" key="1">
    <citation type="journal article" date="2019" name="Int. J. Syst. Evol. Microbiol.">
        <title>The Global Catalogue of Microorganisms (GCM) 10K type strain sequencing project: providing services to taxonomists for standard genome sequencing and annotation.</title>
        <authorList>
            <consortium name="The Broad Institute Genomics Platform"/>
            <consortium name="The Broad Institute Genome Sequencing Center for Infectious Disease"/>
            <person name="Wu L."/>
            <person name="Ma J."/>
        </authorList>
    </citation>
    <scope>NUCLEOTIDE SEQUENCE [LARGE SCALE GENOMIC DNA]</scope>
    <source>
        <strain evidence="2 3">JCM 14718</strain>
    </source>
</reference>
<keyword evidence="3" id="KW-1185">Reference proteome</keyword>
<evidence type="ECO:0000313" key="3">
    <source>
        <dbReference type="Proteomes" id="UP001500618"/>
    </source>
</evidence>
<gene>
    <name evidence="2" type="ORF">GCM10009765_18070</name>
</gene>
<accession>A0ABN2GCD2</accession>
<comment type="caution">
    <text evidence="2">The sequence shown here is derived from an EMBL/GenBank/DDBJ whole genome shotgun (WGS) entry which is preliminary data.</text>
</comment>
<protein>
    <submittedName>
        <fullName evidence="2">Uncharacterized protein</fullName>
    </submittedName>
</protein>
<organism evidence="2 3">
    <name type="scientific">Fodinicola feengrottensis</name>
    <dbReference type="NCBI Taxonomy" id="435914"/>
    <lineage>
        <taxon>Bacteria</taxon>
        <taxon>Bacillati</taxon>
        <taxon>Actinomycetota</taxon>
        <taxon>Actinomycetes</taxon>
        <taxon>Mycobacteriales</taxon>
        <taxon>Fodinicola</taxon>
    </lineage>
</organism>
<feature type="compositionally biased region" description="Basic and acidic residues" evidence="1">
    <location>
        <begin position="16"/>
        <end position="34"/>
    </location>
</feature>
<dbReference type="RefSeq" id="WP_344308847.1">
    <property type="nucleotide sequence ID" value="NZ_BAAANY010000007.1"/>
</dbReference>
<sequence length="101" mass="11714">MRVYGDDERLRRMLEKARQQRERSERETPPDVRRVGRTSTGNPSELYEHAKPRPPANAPPTHTAHSVQRARFVRAEKAEYYELIARTLEEAGQLWSLASEA</sequence>
<proteinExistence type="predicted"/>
<feature type="region of interest" description="Disordered" evidence="1">
    <location>
        <begin position="16"/>
        <end position="68"/>
    </location>
</feature>